<sequence length="49" mass="6005">MWKFSFTEKGNVKISQKVYDRMNFIWIPKENIGDFVKELLDFYIESIKQ</sequence>
<evidence type="ECO:0000313" key="1">
    <source>
        <dbReference type="EMBL" id="GAH31816.1"/>
    </source>
</evidence>
<name>X1EEV4_9ZZZZ</name>
<organism evidence="1">
    <name type="scientific">marine sediment metagenome</name>
    <dbReference type="NCBI Taxonomy" id="412755"/>
    <lineage>
        <taxon>unclassified sequences</taxon>
        <taxon>metagenomes</taxon>
        <taxon>ecological metagenomes</taxon>
    </lineage>
</organism>
<reference evidence="1" key="1">
    <citation type="journal article" date="2014" name="Front. Microbiol.">
        <title>High frequency of phylogenetically diverse reductive dehalogenase-homologous genes in deep subseafloor sedimentary metagenomes.</title>
        <authorList>
            <person name="Kawai M."/>
            <person name="Futagami T."/>
            <person name="Toyoda A."/>
            <person name="Takaki Y."/>
            <person name="Nishi S."/>
            <person name="Hori S."/>
            <person name="Arai W."/>
            <person name="Tsubouchi T."/>
            <person name="Morono Y."/>
            <person name="Uchiyama I."/>
            <person name="Ito T."/>
            <person name="Fujiyama A."/>
            <person name="Inagaki F."/>
            <person name="Takami H."/>
        </authorList>
    </citation>
    <scope>NUCLEOTIDE SEQUENCE</scope>
    <source>
        <strain evidence="1">Expedition CK06-06</strain>
    </source>
</reference>
<comment type="caution">
    <text evidence="1">The sequence shown here is derived from an EMBL/GenBank/DDBJ whole genome shotgun (WGS) entry which is preliminary data.</text>
</comment>
<gene>
    <name evidence="1" type="ORF">S03H2_21702</name>
</gene>
<protein>
    <submittedName>
        <fullName evidence="1">Uncharacterized protein</fullName>
    </submittedName>
</protein>
<dbReference type="AlphaFoldDB" id="X1EEV4"/>
<accession>X1EEV4</accession>
<proteinExistence type="predicted"/>
<dbReference type="EMBL" id="BARU01011584">
    <property type="protein sequence ID" value="GAH31816.1"/>
    <property type="molecule type" value="Genomic_DNA"/>
</dbReference>